<organism evidence="1">
    <name type="scientific">Rhizophagus irregularis (strain DAOM 181602 / DAOM 197198 / MUCL 43194)</name>
    <name type="common">Arbuscular mycorrhizal fungus</name>
    <name type="synonym">Glomus intraradices</name>
    <dbReference type="NCBI Taxonomy" id="747089"/>
    <lineage>
        <taxon>Eukaryota</taxon>
        <taxon>Fungi</taxon>
        <taxon>Fungi incertae sedis</taxon>
        <taxon>Mucoromycota</taxon>
        <taxon>Glomeromycotina</taxon>
        <taxon>Glomeromycetes</taxon>
        <taxon>Glomerales</taxon>
        <taxon>Glomeraceae</taxon>
        <taxon>Rhizophagus</taxon>
    </lineage>
</organism>
<name>U9SWS2_RHIID</name>
<dbReference type="AlphaFoldDB" id="U9SWS2"/>
<accession>U9SWS2</accession>
<sequence>MFNISQYWNDISLFDRMNDTKSRKTFLSTLEKLIYERFRISILMIKRMFHPGHARFKKFYIKEHDTAVKTEVDQVVMFSEMKSKDKDQDKVYRDTLLTKSSK</sequence>
<dbReference type="HOGENOM" id="CLU_2278952_0_0_1"/>
<evidence type="ECO:0000313" key="1">
    <source>
        <dbReference type="EMBL" id="ERZ99546.1"/>
    </source>
</evidence>
<gene>
    <name evidence="1" type="ORF">GLOINDRAFT_87904</name>
</gene>
<proteinExistence type="predicted"/>
<reference evidence="1" key="1">
    <citation type="submission" date="2013-07" db="EMBL/GenBank/DDBJ databases">
        <title>The genome of an arbuscular mycorrhizal fungus provides insights into the evolution of the oldest plant symbiosis.</title>
        <authorList>
            <consortium name="DOE Joint Genome Institute"/>
            <person name="Tisserant E."/>
            <person name="Malbreil M."/>
            <person name="Kuo A."/>
            <person name="Kohler A."/>
            <person name="Symeonidi A."/>
            <person name="Balestrini R."/>
            <person name="Charron P."/>
            <person name="Duensing N."/>
            <person name="Frei-dit-Frey N."/>
            <person name="Gianinazzi-Pearson V."/>
            <person name="Gilbert B."/>
            <person name="Handa Y."/>
            <person name="Hijri M."/>
            <person name="Kaul R."/>
            <person name="Kawaguchi M."/>
            <person name="Krajinski F."/>
            <person name="Lammers P."/>
            <person name="Lapierre D."/>
            <person name="Masclaux F.G."/>
            <person name="Murat C."/>
            <person name="Morin E."/>
            <person name="Ndikumana S."/>
            <person name="Pagni M."/>
            <person name="Petitpierre D."/>
            <person name="Requena N."/>
            <person name="Rosikiewicz P."/>
            <person name="Riley R."/>
            <person name="Saito K."/>
            <person name="San Clemente H."/>
            <person name="Shapiro H."/>
            <person name="van Tuinen D."/>
            <person name="Becard G."/>
            <person name="Bonfante P."/>
            <person name="Paszkowski U."/>
            <person name="Shachar-Hill Y."/>
            <person name="Young J.P."/>
            <person name="Sanders I.R."/>
            <person name="Henrissat B."/>
            <person name="Rensing S.A."/>
            <person name="Grigoriev I.V."/>
            <person name="Corradi N."/>
            <person name="Roux C."/>
            <person name="Martin F."/>
        </authorList>
    </citation>
    <scope>NUCLEOTIDE SEQUENCE</scope>
    <source>
        <strain evidence="1">DAOM 197198</strain>
    </source>
</reference>
<protein>
    <submittedName>
        <fullName evidence="1">Uncharacterized protein</fullName>
    </submittedName>
</protein>
<dbReference type="EMBL" id="KI297887">
    <property type="protein sequence ID" value="ERZ99546.1"/>
    <property type="molecule type" value="Genomic_DNA"/>
</dbReference>